<evidence type="ECO:0000259" key="5">
    <source>
        <dbReference type="Pfam" id="PF04542"/>
    </source>
</evidence>
<evidence type="ECO:0000256" key="3">
    <source>
        <dbReference type="ARBA" id="ARBA00023082"/>
    </source>
</evidence>
<feature type="domain" description="RNA polymerase sigma factor 70 region 4 type 2" evidence="6">
    <location>
        <begin position="131"/>
        <end position="181"/>
    </location>
</feature>
<dbReference type="SUPFAM" id="SSF88659">
    <property type="entry name" value="Sigma3 and sigma4 domains of RNA polymerase sigma factors"/>
    <property type="match status" value="1"/>
</dbReference>
<dbReference type="PANTHER" id="PTHR43133:SF51">
    <property type="entry name" value="RNA POLYMERASE SIGMA FACTOR"/>
    <property type="match status" value="1"/>
</dbReference>
<feature type="domain" description="RNA polymerase sigma-70 region 2" evidence="5">
    <location>
        <begin position="23"/>
        <end position="89"/>
    </location>
</feature>
<dbReference type="Gene3D" id="1.10.1740.10">
    <property type="match status" value="1"/>
</dbReference>
<evidence type="ECO:0000259" key="6">
    <source>
        <dbReference type="Pfam" id="PF08281"/>
    </source>
</evidence>
<proteinExistence type="inferred from homology"/>
<evidence type="ECO:0000256" key="4">
    <source>
        <dbReference type="ARBA" id="ARBA00023163"/>
    </source>
</evidence>
<keyword evidence="3" id="KW-0731">Sigma factor</keyword>
<dbReference type="EMBL" id="JACBNQ010000001">
    <property type="protein sequence ID" value="NYB72999.1"/>
    <property type="molecule type" value="Genomic_DNA"/>
</dbReference>
<keyword evidence="2" id="KW-0805">Transcription regulation</keyword>
<evidence type="ECO:0000313" key="7">
    <source>
        <dbReference type="EMBL" id="NYB72999.1"/>
    </source>
</evidence>
<dbReference type="InterPro" id="IPR036388">
    <property type="entry name" value="WH-like_DNA-bd_sf"/>
</dbReference>
<evidence type="ECO:0000256" key="2">
    <source>
        <dbReference type="ARBA" id="ARBA00023015"/>
    </source>
</evidence>
<dbReference type="SUPFAM" id="SSF88946">
    <property type="entry name" value="Sigma2 domain of RNA polymerase sigma factors"/>
    <property type="match status" value="1"/>
</dbReference>
<dbReference type="PANTHER" id="PTHR43133">
    <property type="entry name" value="RNA POLYMERASE ECF-TYPE SIGMA FACTO"/>
    <property type="match status" value="1"/>
</dbReference>
<name>A0A974GV68_SEDHY</name>
<dbReference type="Gene3D" id="1.10.10.10">
    <property type="entry name" value="Winged helix-like DNA-binding domain superfamily/Winged helix DNA-binding domain"/>
    <property type="match status" value="1"/>
</dbReference>
<dbReference type="Proteomes" id="UP000611629">
    <property type="component" value="Unassembled WGS sequence"/>
</dbReference>
<organism evidence="7 8">
    <name type="scientific">Sedimentibacter hydroxybenzoicus DSM 7310</name>
    <dbReference type="NCBI Taxonomy" id="1123245"/>
    <lineage>
        <taxon>Bacteria</taxon>
        <taxon>Bacillati</taxon>
        <taxon>Bacillota</taxon>
        <taxon>Tissierellia</taxon>
        <taxon>Sedimentibacter</taxon>
    </lineage>
</organism>
<dbReference type="InterPro" id="IPR007627">
    <property type="entry name" value="RNA_pol_sigma70_r2"/>
</dbReference>
<gene>
    <name evidence="7" type="ORF">HZF24_02455</name>
</gene>
<keyword evidence="4" id="KW-0804">Transcription</keyword>
<dbReference type="InterPro" id="IPR013249">
    <property type="entry name" value="RNA_pol_sigma70_r4_t2"/>
</dbReference>
<comment type="caution">
    <text evidence="7">The sequence shown here is derived from an EMBL/GenBank/DDBJ whole genome shotgun (WGS) entry which is preliminary data.</text>
</comment>
<dbReference type="NCBIfam" id="TIGR02937">
    <property type="entry name" value="sigma70-ECF"/>
    <property type="match status" value="1"/>
</dbReference>
<dbReference type="AlphaFoldDB" id="A0A974GV68"/>
<dbReference type="InterPro" id="IPR013325">
    <property type="entry name" value="RNA_pol_sigma_r2"/>
</dbReference>
<sequence length="193" mass="22460">MQSNELSLIERSRQGDVDAFEELIKDYKKIAYNIALRVLRNVEDAEDASQEALIKVFKNIQNFNMQSTFKVWMYRIVVNTCIDFKRKKNLNVVSIDETIDLGGSVQIHREIADDSNNPDILIEKHFDNKLINDAVNKLEDDYKTIIILRDIQGFSYSEISEILTCNMGTVKSRLNRARKNLKEILENELRIQC</sequence>
<protein>
    <submittedName>
        <fullName evidence="7">Sigma-70 family RNA polymerase sigma factor</fullName>
    </submittedName>
</protein>
<dbReference type="InterPro" id="IPR013324">
    <property type="entry name" value="RNA_pol_sigma_r3/r4-like"/>
</dbReference>
<dbReference type="Pfam" id="PF08281">
    <property type="entry name" value="Sigma70_r4_2"/>
    <property type="match status" value="1"/>
</dbReference>
<dbReference type="GO" id="GO:0003677">
    <property type="term" value="F:DNA binding"/>
    <property type="evidence" value="ECO:0007669"/>
    <property type="project" value="InterPro"/>
</dbReference>
<dbReference type="GO" id="GO:0006352">
    <property type="term" value="P:DNA-templated transcription initiation"/>
    <property type="evidence" value="ECO:0007669"/>
    <property type="project" value="InterPro"/>
</dbReference>
<dbReference type="InterPro" id="IPR039425">
    <property type="entry name" value="RNA_pol_sigma-70-like"/>
</dbReference>
<evidence type="ECO:0000313" key="8">
    <source>
        <dbReference type="Proteomes" id="UP000611629"/>
    </source>
</evidence>
<dbReference type="GO" id="GO:0016987">
    <property type="term" value="F:sigma factor activity"/>
    <property type="evidence" value="ECO:0007669"/>
    <property type="project" value="UniProtKB-KW"/>
</dbReference>
<comment type="similarity">
    <text evidence="1">Belongs to the sigma-70 factor family. ECF subfamily.</text>
</comment>
<accession>A0A974GV68</accession>
<dbReference type="InterPro" id="IPR014284">
    <property type="entry name" value="RNA_pol_sigma-70_dom"/>
</dbReference>
<keyword evidence="8" id="KW-1185">Reference proteome</keyword>
<reference evidence="7" key="1">
    <citation type="submission" date="2020-07" db="EMBL/GenBank/DDBJ databases">
        <title>Genomic analysis of a strain of Sedimentibacter Hydroxybenzoicus DSM7310.</title>
        <authorList>
            <person name="Ma S."/>
        </authorList>
    </citation>
    <scope>NUCLEOTIDE SEQUENCE</scope>
    <source>
        <strain evidence="7">DSM 7310</strain>
    </source>
</reference>
<evidence type="ECO:0000256" key="1">
    <source>
        <dbReference type="ARBA" id="ARBA00010641"/>
    </source>
</evidence>
<dbReference type="RefSeq" id="WP_179236662.1">
    <property type="nucleotide sequence ID" value="NZ_JACBNQ010000001.1"/>
</dbReference>
<dbReference type="CDD" id="cd06171">
    <property type="entry name" value="Sigma70_r4"/>
    <property type="match status" value="1"/>
</dbReference>
<dbReference type="Pfam" id="PF04542">
    <property type="entry name" value="Sigma70_r2"/>
    <property type="match status" value="1"/>
</dbReference>